<dbReference type="Proteomes" id="UP000182259">
    <property type="component" value="Chromosome I"/>
</dbReference>
<evidence type="ECO:0000313" key="1">
    <source>
        <dbReference type="EMBL" id="SGZ50172.1"/>
    </source>
</evidence>
<dbReference type="EMBL" id="LT635764">
    <property type="protein sequence ID" value="SGZ50172.1"/>
    <property type="molecule type" value="Genomic_DNA"/>
</dbReference>
<dbReference type="PANTHER" id="PTHR28230:SF1">
    <property type="entry name" value="MITOCHONDRIAL IMPORT PROTEIN 2"/>
    <property type="match status" value="1"/>
</dbReference>
<protein>
    <submittedName>
        <fullName evidence="1">CIC11C00000000648</fullName>
    </submittedName>
</protein>
<accession>A0A1L0D140</accession>
<gene>
    <name evidence="1" type="ORF">SAMEA4029009_CIC11G00000000648</name>
</gene>
<dbReference type="GO" id="GO:0070096">
    <property type="term" value="P:mitochondrial outer membrane translocase complex assembly"/>
    <property type="evidence" value="ECO:0007669"/>
    <property type="project" value="InterPro"/>
</dbReference>
<name>A0A1L0D140_9ASCO</name>
<dbReference type="GO" id="GO:0045040">
    <property type="term" value="P:protein insertion into mitochondrial outer membrane"/>
    <property type="evidence" value="ECO:0007669"/>
    <property type="project" value="InterPro"/>
</dbReference>
<dbReference type="InterPro" id="IPR037652">
    <property type="entry name" value="Mim2"/>
</dbReference>
<dbReference type="GO" id="GO:0005741">
    <property type="term" value="C:mitochondrial outer membrane"/>
    <property type="evidence" value="ECO:0007669"/>
    <property type="project" value="TreeGrafter"/>
</dbReference>
<organism evidence="1 2">
    <name type="scientific">Sungouiella intermedia</name>
    <dbReference type="NCBI Taxonomy" id="45354"/>
    <lineage>
        <taxon>Eukaryota</taxon>
        <taxon>Fungi</taxon>
        <taxon>Dikarya</taxon>
        <taxon>Ascomycota</taxon>
        <taxon>Saccharomycotina</taxon>
        <taxon>Pichiomycetes</taxon>
        <taxon>Metschnikowiaceae</taxon>
        <taxon>Sungouiella</taxon>
    </lineage>
</organism>
<dbReference type="AlphaFoldDB" id="A0A1L0D140"/>
<evidence type="ECO:0000313" key="2">
    <source>
        <dbReference type="Proteomes" id="UP000182259"/>
    </source>
</evidence>
<sequence length="85" mass="10030">MSLENLIQPQALYELDVGEINDNDTEFDYYSDSGSEFELSAQEQWEESIKQVTGLVNFVLFPMIGKLLGRRTAHIVWRHFAEWWF</sequence>
<dbReference type="PANTHER" id="PTHR28230">
    <property type="entry name" value="CHROMOSOME 1, WHOLE GENOME SHOTGUN SEQUENCE"/>
    <property type="match status" value="1"/>
</dbReference>
<dbReference type="Pfam" id="PF19117">
    <property type="entry name" value="Mim2"/>
    <property type="match status" value="1"/>
</dbReference>
<proteinExistence type="predicted"/>
<reference evidence="1 2" key="1">
    <citation type="submission" date="2016-10" db="EMBL/GenBank/DDBJ databases">
        <authorList>
            <person name="de Groot N.N."/>
        </authorList>
    </citation>
    <scope>NUCLEOTIDE SEQUENCE [LARGE SCALE GENOMIC DNA]</scope>
    <source>
        <strain evidence="1 2">PYCC 4715</strain>
    </source>
</reference>